<comment type="caution">
    <text evidence="4">The sequence shown here is derived from an EMBL/GenBank/DDBJ whole genome shotgun (WGS) entry which is preliminary data.</text>
</comment>
<comment type="pathway">
    <text evidence="2">Purine metabolism; IMP biosynthesis via de novo pathway; 5-amino-1-(5-phospho-D-ribosyl)imidazole-4-carboxamide from 5-amino-1-(5-phospho-D-ribosyl)imidazole-4-carboxylate: step 2/2.</text>
</comment>
<evidence type="ECO:0000259" key="3">
    <source>
        <dbReference type="SMART" id="SM00998"/>
    </source>
</evidence>
<comment type="pathway">
    <text evidence="2">Purine metabolism; AMP biosynthesis via de novo pathway; AMP from IMP: step 2/2.</text>
</comment>
<keyword evidence="1 2" id="KW-0456">Lyase</keyword>
<dbReference type="PROSITE" id="PS00163">
    <property type="entry name" value="FUMARATE_LYASES"/>
    <property type="match status" value="1"/>
</dbReference>
<dbReference type="Pfam" id="PF10397">
    <property type="entry name" value="ADSL_C"/>
    <property type="match status" value="1"/>
</dbReference>
<gene>
    <name evidence="4" type="primary">purB</name>
    <name evidence="4" type="ORF">O9K51_00279</name>
</gene>
<dbReference type="Pfam" id="PF00206">
    <property type="entry name" value="Lyase_1"/>
    <property type="match status" value="1"/>
</dbReference>
<dbReference type="AlphaFoldDB" id="A0AB34G3B2"/>
<comment type="catalytic activity">
    <reaction evidence="2">
        <text>(2S)-2-[5-amino-1-(5-phospho-beta-D-ribosyl)imidazole-4-carboxamido]succinate = 5-amino-1-(5-phospho-beta-D-ribosyl)imidazole-4-carboxamide + fumarate</text>
        <dbReference type="Rhea" id="RHEA:23920"/>
        <dbReference type="ChEBI" id="CHEBI:29806"/>
        <dbReference type="ChEBI" id="CHEBI:58443"/>
        <dbReference type="ChEBI" id="CHEBI:58475"/>
        <dbReference type="EC" id="4.3.2.2"/>
    </reaction>
</comment>
<evidence type="ECO:0000313" key="5">
    <source>
        <dbReference type="Proteomes" id="UP001163105"/>
    </source>
</evidence>
<dbReference type="SMART" id="SM00998">
    <property type="entry name" value="ADSL_C"/>
    <property type="match status" value="1"/>
</dbReference>
<dbReference type="InterPro" id="IPR008948">
    <property type="entry name" value="L-Aspartase-like"/>
</dbReference>
<keyword evidence="5" id="KW-1185">Reference proteome</keyword>
<dbReference type="PANTHER" id="PTHR43172">
    <property type="entry name" value="ADENYLOSUCCINATE LYASE"/>
    <property type="match status" value="1"/>
</dbReference>
<proteinExistence type="inferred from homology"/>
<comment type="catalytic activity">
    <reaction evidence="2">
        <text>N(6)-(1,2-dicarboxyethyl)-AMP = fumarate + AMP</text>
        <dbReference type="Rhea" id="RHEA:16853"/>
        <dbReference type="ChEBI" id="CHEBI:29806"/>
        <dbReference type="ChEBI" id="CHEBI:57567"/>
        <dbReference type="ChEBI" id="CHEBI:456215"/>
        <dbReference type="EC" id="4.3.2.2"/>
    </reaction>
</comment>
<dbReference type="EMBL" id="JAQHRD010000001">
    <property type="protein sequence ID" value="KAJ6445518.1"/>
    <property type="molecule type" value="Genomic_DNA"/>
</dbReference>
<dbReference type="InterPro" id="IPR004769">
    <property type="entry name" value="Pur_lyase"/>
</dbReference>
<dbReference type="InterPro" id="IPR000362">
    <property type="entry name" value="Fumarate_lyase_fam"/>
</dbReference>
<feature type="domain" description="Adenylosuccinate lyase C-terminal" evidence="3">
    <location>
        <begin position="379"/>
        <end position="463"/>
    </location>
</feature>
<dbReference type="GO" id="GO:0005829">
    <property type="term" value="C:cytosol"/>
    <property type="evidence" value="ECO:0007669"/>
    <property type="project" value="TreeGrafter"/>
</dbReference>
<comment type="similarity">
    <text evidence="2">Belongs to the lyase 1 family. Adenylosuccinate lyase subfamily.</text>
</comment>
<dbReference type="GO" id="GO:0044208">
    <property type="term" value="P:'de novo' AMP biosynthetic process"/>
    <property type="evidence" value="ECO:0007669"/>
    <property type="project" value="TreeGrafter"/>
</dbReference>
<dbReference type="CDD" id="cd03302">
    <property type="entry name" value="Adenylsuccinate_lyase_2"/>
    <property type="match status" value="1"/>
</dbReference>
<dbReference type="InterPro" id="IPR022761">
    <property type="entry name" value="Fumarate_lyase_N"/>
</dbReference>
<keyword evidence="2" id="KW-0658">Purine biosynthesis</keyword>
<dbReference type="Proteomes" id="UP001163105">
    <property type="component" value="Unassembled WGS sequence"/>
</dbReference>
<name>A0AB34G3B2_9HYPO</name>
<dbReference type="Gene3D" id="1.20.200.10">
    <property type="entry name" value="Fumarase/aspartase (Central domain)"/>
    <property type="match status" value="1"/>
</dbReference>
<accession>A0AB34G3B2</accession>
<sequence>MRQLPPQLADSRSPLLGIMSAFDEYQTPLVSRYTSSEMRKIFTPRQRYSTWRQLWLWLAEAEQELGVDKISNEALEAIRANLVVSDDAFKVAADEEKRVRHDVMAHIHALEKDAPAAAGVSQVTDNADLIFLRDAMDLLLPKLARAISSLAKFAVQYKDLPTLGFTHYQAAQPITLGRRAAQWLQDLVFDLEDIEYVRAGLKFRGAQGTTGTQASFLALFHNDASKVDKLNEKLCAKSGFQGCYDISTQTYTRKVDLRVANALAALGATATRVATDIRHLCHDKVLDEPHVAGQIGSSAMPFKSNPMTLGRKLSNISSNFSETFSSQWLERSLDDSAIRRMDIPEMFFLADAIVTSLDHVCDGLVVFPAVINSQLMQELPYMASEEILIRMVNSGASRQVAHEEVRLLSREAAYHVKMEGGTNDLIERIKRTEFFKPIWGEVDSLMDPKLFVGRCAEQVERYAGEGGPVDKHLEKYKNLQWRIHAASTSAHVDQKSIKLLARDEVSNRVTKSHNSRSACRGHMEYLAQREGGTSISCTHGITGERGDEGMAHCVEHR</sequence>
<dbReference type="PANTHER" id="PTHR43172:SF1">
    <property type="entry name" value="ADENYLOSUCCINATE LYASE"/>
    <property type="match status" value="1"/>
</dbReference>
<dbReference type="Gene3D" id="1.10.40.30">
    <property type="entry name" value="Fumarase/aspartase (C-terminal domain)"/>
    <property type="match status" value="1"/>
</dbReference>
<evidence type="ECO:0000256" key="1">
    <source>
        <dbReference type="ARBA" id="ARBA00023239"/>
    </source>
</evidence>
<reference evidence="4" key="1">
    <citation type="submission" date="2023-01" db="EMBL/GenBank/DDBJ databases">
        <title>The growth and conidiation of Purpureocillium lavendulum are regulated by nitrogen source and histone H3K14 acetylation.</title>
        <authorList>
            <person name="Tang P."/>
            <person name="Han J."/>
            <person name="Zhang C."/>
            <person name="Tang P."/>
            <person name="Qi F."/>
            <person name="Zhang K."/>
            <person name="Liang L."/>
        </authorList>
    </citation>
    <scope>NUCLEOTIDE SEQUENCE</scope>
    <source>
        <strain evidence="4">YMF1.00683</strain>
    </source>
</reference>
<dbReference type="EC" id="4.3.2.2" evidence="2"/>
<dbReference type="SUPFAM" id="SSF48557">
    <property type="entry name" value="L-aspartase-like"/>
    <property type="match status" value="1"/>
</dbReference>
<protein>
    <recommendedName>
        <fullName evidence="2">Adenylosuccinate lyase</fullName>
        <shortName evidence="2">ASL</shortName>
        <ecNumber evidence="2">4.3.2.2</ecNumber>
    </recommendedName>
    <alternativeName>
        <fullName evidence="2">Adenylosuccinase</fullName>
    </alternativeName>
</protein>
<dbReference type="InterPro" id="IPR019468">
    <property type="entry name" value="AdenyloSucc_lyase_C"/>
</dbReference>
<dbReference type="InterPro" id="IPR020557">
    <property type="entry name" value="Fumarate_lyase_CS"/>
</dbReference>
<dbReference type="GO" id="GO:0070626">
    <property type="term" value="F:(S)-2-(5-amino-1-(5-phospho-D-ribosyl)imidazole-4-carboxamido) succinate lyase (fumarate-forming) activity"/>
    <property type="evidence" value="ECO:0007669"/>
    <property type="project" value="TreeGrafter"/>
</dbReference>
<dbReference type="Gene3D" id="1.10.275.60">
    <property type="match status" value="1"/>
</dbReference>
<dbReference type="GO" id="GO:0004018">
    <property type="term" value="F:N6-(1,2-dicarboxyethyl)AMP AMP-lyase (fumarate-forming) activity"/>
    <property type="evidence" value="ECO:0007669"/>
    <property type="project" value="InterPro"/>
</dbReference>
<organism evidence="4 5">
    <name type="scientific">Purpureocillium lavendulum</name>
    <dbReference type="NCBI Taxonomy" id="1247861"/>
    <lineage>
        <taxon>Eukaryota</taxon>
        <taxon>Fungi</taxon>
        <taxon>Dikarya</taxon>
        <taxon>Ascomycota</taxon>
        <taxon>Pezizomycotina</taxon>
        <taxon>Sordariomycetes</taxon>
        <taxon>Hypocreomycetidae</taxon>
        <taxon>Hypocreales</taxon>
        <taxon>Ophiocordycipitaceae</taxon>
        <taxon>Purpureocillium</taxon>
    </lineage>
</organism>
<dbReference type="PRINTS" id="PR00149">
    <property type="entry name" value="FUMRATELYASE"/>
</dbReference>
<evidence type="ECO:0000313" key="4">
    <source>
        <dbReference type="EMBL" id="KAJ6445518.1"/>
    </source>
</evidence>
<dbReference type="NCBIfam" id="TIGR00928">
    <property type="entry name" value="purB"/>
    <property type="match status" value="1"/>
</dbReference>
<evidence type="ECO:0000256" key="2">
    <source>
        <dbReference type="RuleBase" id="RU361172"/>
    </source>
</evidence>